<comment type="caution">
    <text evidence="5">The sequence shown here is derived from an EMBL/GenBank/DDBJ whole genome shotgun (WGS) entry which is preliminary data.</text>
</comment>
<organism evidence="5 6">
    <name type="scientific">Dictyostelium discoideum</name>
    <name type="common">Social amoeba</name>
    <dbReference type="NCBI Taxonomy" id="44689"/>
    <lineage>
        <taxon>Eukaryota</taxon>
        <taxon>Amoebozoa</taxon>
        <taxon>Evosea</taxon>
        <taxon>Eumycetozoa</taxon>
        <taxon>Dictyostelia</taxon>
        <taxon>Dictyosteliales</taxon>
        <taxon>Dictyosteliaceae</taxon>
        <taxon>Dictyostelium</taxon>
    </lineage>
</organism>
<dbReference type="PROSITE" id="PS50059">
    <property type="entry name" value="FKBP_PPIASE"/>
    <property type="match status" value="1"/>
</dbReference>
<dbReference type="eggNOG" id="ENOG502QXY2">
    <property type="taxonomic scope" value="Eukaryota"/>
</dbReference>
<dbReference type="PANTHER" id="PTHR46512">
    <property type="entry name" value="PEPTIDYLPROLYL ISOMERASE"/>
    <property type="match status" value="1"/>
</dbReference>
<proteinExistence type="predicted"/>
<name>Q54UR2_DICDI</name>
<dbReference type="SUPFAM" id="SSF54534">
    <property type="entry name" value="FKBP-like"/>
    <property type="match status" value="1"/>
</dbReference>
<evidence type="ECO:0000256" key="1">
    <source>
        <dbReference type="ARBA" id="ARBA00022737"/>
    </source>
</evidence>
<evidence type="ECO:0000256" key="2">
    <source>
        <dbReference type="ARBA" id="ARBA00022803"/>
    </source>
</evidence>
<dbReference type="PANTHER" id="PTHR46512:SF6">
    <property type="entry name" value="PEPTIDYLPROLYL ISOMERASE"/>
    <property type="match status" value="1"/>
</dbReference>
<keyword evidence="2" id="KW-0802">TPR repeat</keyword>
<sequence>MISQSSPDAYNFMKPYIPKRENSFKAIFIPNDSKVEPFEIHLSKDKFYDEVTEILNGKGLRKELISKNDVSYYFYPDCKVGDIKPINERALKTKKKKALGGDAVLIRGSIDRVERDLTYEQFLRFEEFFSPKQRVFDFENNYDGTGSTDLLSVLFESSTWNYKIDKVQNGRYLKFPNNAVTTDWKFEKKQPHSILNEYKAVIQDTTISIDSFSIGPNNSSPFFSTATINNGPLVIYSNLTKKKDESTHNVCHRVLYYLVILQQRLLGFSNDDNNIENDKNNFSFKNDYLIEFKEFEEFENLKNNNNDNNNENTTITTTTTTTTTLTTVNTTKNNTELKKKSIIEKTENFIKNIKNDNDIITFYGIKMNRNNKVIYVTKGISNIVINENDKKKKVEFGDEVVVSFSYYLADGKLVKDQTELTITVGESQSCIDGVHHSLMEMHEGDLVLSIVHSKYAYGEKGIIFGDIDFCNTLVPPSSTLGILIELLEIKHRSKLTNTKVSSLSLNEKIDLIKSNNKEAKEHFLRKDYFKALKIYRGNRVLCNLDLIGKVDSDDLWDEIKLLAAQTHTNLALCYLAMPSPHHQRIIEYCNESIVFEETSKAYRLSSDAYKELNNIEKAIEQMEIAKEIDFNIDDHFKSNPENKNKINPVQTLSQSQYIQKINSLKKLERKELEDEKNVYKNILKNLESSGFDLAKDDHF</sequence>
<dbReference type="dictyBase" id="DDB_G0280877"/>
<feature type="domain" description="PPIase FKBP-type" evidence="4">
    <location>
        <begin position="397"/>
        <end position="490"/>
    </location>
</feature>
<dbReference type="HOGENOM" id="CLU_394550_0_0_1"/>
<dbReference type="GeneID" id="8622763"/>
<keyword evidence="3" id="KW-0413">Isomerase</keyword>
<evidence type="ECO:0000256" key="3">
    <source>
        <dbReference type="PROSITE-ProRule" id="PRU00277"/>
    </source>
</evidence>
<dbReference type="STRING" id="44689.Q54UR2"/>
<dbReference type="InterPro" id="IPR001179">
    <property type="entry name" value="PPIase_FKBP_dom"/>
</dbReference>
<comment type="catalytic activity">
    <reaction evidence="3">
        <text>[protein]-peptidylproline (omega=180) = [protein]-peptidylproline (omega=0)</text>
        <dbReference type="Rhea" id="RHEA:16237"/>
        <dbReference type="Rhea" id="RHEA-COMP:10747"/>
        <dbReference type="Rhea" id="RHEA-COMP:10748"/>
        <dbReference type="ChEBI" id="CHEBI:83833"/>
        <dbReference type="ChEBI" id="CHEBI:83834"/>
        <dbReference type="EC" id="5.2.1.8"/>
    </reaction>
</comment>
<dbReference type="PaxDb" id="44689-DDB0215228"/>
<protein>
    <recommendedName>
        <fullName evidence="3">peptidylprolyl isomerase</fullName>
        <ecNumber evidence="3">5.2.1.8</ecNumber>
    </recommendedName>
</protein>
<dbReference type="Gene3D" id="1.25.40.10">
    <property type="entry name" value="Tetratricopeptide repeat domain"/>
    <property type="match status" value="1"/>
</dbReference>
<gene>
    <name evidence="5" type="ORF">DDB_G0280877</name>
</gene>
<dbReference type="InterPro" id="IPR011990">
    <property type="entry name" value="TPR-like_helical_dom_sf"/>
</dbReference>
<dbReference type="GO" id="GO:0003755">
    <property type="term" value="F:peptidyl-prolyl cis-trans isomerase activity"/>
    <property type="evidence" value="ECO:0007669"/>
    <property type="project" value="UniProtKB-KW"/>
</dbReference>
<accession>Q54UR2</accession>
<dbReference type="Proteomes" id="UP000002195">
    <property type="component" value="Unassembled WGS sequence"/>
</dbReference>
<dbReference type="EC" id="5.2.1.8" evidence="3"/>
<reference evidence="5 6" key="1">
    <citation type="journal article" date="2005" name="Nature">
        <title>The genome of the social amoeba Dictyostelium discoideum.</title>
        <authorList>
            <consortium name="The Dictyostelium discoideum Sequencing Consortium"/>
            <person name="Eichinger L."/>
            <person name="Pachebat J.A."/>
            <person name="Glockner G."/>
            <person name="Rajandream M.A."/>
            <person name="Sucgang R."/>
            <person name="Berriman M."/>
            <person name="Song J."/>
            <person name="Olsen R."/>
            <person name="Szafranski K."/>
            <person name="Xu Q."/>
            <person name="Tunggal B."/>
            <person name="Kummerfeld S."/>
            <person name="Madera M."/>
            <person name="Konfortov B.A."/>
            <person name="Rivero F."/>
            <person name="Bankier A.T."/>
            <person name="Lehmann R."/>
            <person name="Hamlin N."/>
            <person name="Davies R."/>
            <person name="Gaudet P."/>
            <person name="Fey P."/>
            <person name="Pilcher K."/>
            <person name="Chen G."/>
            <person name="Saunders D."/>
            <person name="Sodergren E."/>
            <person name="Davis P."/>
            <person name="Kerhornou A."/>
            <person name="Nie X."/>
            <person name="Hall N."/>
            <person name="Anjard C."/>
            <person name="Hemphill L."/>
            <person name="Bason N."/>
            <person name="Farbrother P."/>
            <person name="Desany B."/>
            <person name="Just E."/>
            <person name="Morio T."/>
            <person name="Rost R."/>
            <person name="Churcher C."/>
            <person name="Cooper J."/>
            <person name="Haydock S."/>
            <person name="van Driessche N."/>
            <person name="Cronin A."/>
            <person name="Goodhead I."/>
            <person name="Muzny D."/>
            <person name="Mourier T."/>
            <person name="Pain A."/>
            <person name="Lu M."/>
            <person name="Harper D."/>
            <person name="Lindsay R."/>
            <person name="Hauser H."/>
            <person name="James K."/>
            <person name="Quiles M."/>
            <person name="Madan Babu M."/>
            <person name="Saito T."/>
            <person name="Buchrieser C."/>
            <person name="Wardroper A."/>
            <person name="Felder M."/>
            <person name="Thangavelu M."/>
            <person name="Johnson D."/>
            <person name="Knights A."/>
            <person name="Loulseged H."/>
            <person name="Mungall K."/>
            <person name="Oliver K."/>
            <person name="Price C."/>
            <person name="Quail M.A."/>
            <person name="Urushihara H."/>
            <person name="Hernandez J."/>
            <person name="Rabbinowitsch E."/>
            <person name="Steffen D."/>
            <person name="Sanders M."/>
            <person name="Ma J."/>
            <person name="Kohara Y."/>
            <person name="Sharp S."/>
            <person name="Simmonds M."/>
            <person name="Spiegler S."/>
            <person name="Tivey A."/>
            <person name="Sugano S."/>
            <person name="White B."/>
            <person name="Walker D."/>
            <person name="Woodward J."/>
            <person name="Winckler T."/>
            <person name="Tanaka Y."/>
            <person name="Shaulsky G."/>
            <person name="Schleicher M."/>
            <person name="Weinstock G."/>
            <person name="Rosenthal A."/>
            <person name="Cox E.C."/>
            <person name="Chisholm R.L."/>
            <person name="Gibbs R."/>
            <person name="Loomis W.F."/>
            <person name="Platzer M."/>
            <person name="Kay R.R."/>
            <person name="Williams J."/>
            <person name="Dear P.H."/>
            <person name="Noegel A.A."/>
            <person name="Barrell B."/>
            <person name="Kuspa A."/>
        </authorList>
    </citation>
    <scope>NUCLEOTIDE SEQUENCE [LARGE SCALE GENOMIC DNA]</scope>
    <source>
        <strain evidence="5 6">AX4</strain>
    </source>
</reference>
<evidence type="ECO:0000313" key="6">
    <source>
        <dbReference type="Proteomes" id="UP000002195"/>
    </source>
</evidence>
<dbReference type="OMA" id="IEYCNES"/>
<keyword evidence="6" id="KW-1185">Reference proteome</keyword>
<dbReference type="KEGG" id="ddi:DDB_G0280877"/>
<dbReference type="SMR" id="Q54UR2"/>
<dbReference type="InterPro" id="IPR046357">
    <property type="entry name" value="PPIase_dom_sf"/>
</dbReference>
<dbReference type="Gene3D" id="3.10.50.40">
    <property type="match status" value="1"/>
</dbReference>
<dbReference type="SUPFAM" id="SSF48452">
    <property type="entry name" value="TPR-like"/>
    <property type="match status" value="1"/>
</dbReference>
<dbReference type="AlphaFoldDB" id="Q54UR2"/>
<dbReference type="FunCoup" id="Q54UR2">
    <property type="interactions" value="877"/>
</dbReference>
<dbReference type="RefSeq" id="XP_640959.1">
    <property type="nucleotide sequence ID" value="XM_635867.1"/>
</dbReference>
<dbReference type="Pfam" id="PF00254">
    <property type="entry name" value="FKBP_C"/>
    <property type="match status" value="1"/>
</dbReference>
<dbReference type="EMBL" id="AAFI02000039">
    <property type="protein sequence ID" value="EAL66980.1"/>
    <property type="molecule type" value="Genomic_DNA"/>
</dbReference>
<evidence type="ECO:0000259" key="4">
    <source>
        <dbReference type="PROSITE" id="PS50059"/>
    </source>
</evidence>
<dbReference type="InterPro" id="IPR050754">
    <property type="entry name" value="FKBP4/5/8-like"/>
</dbReference>
<keyword evidence="3" id="KW-0697">Rotamase</keyword>
<evidence type="ECO:0000313" key="5">
    <source>
        <dbReference type="EMBL" id="EAL66980.1"/>
    </source>
</evidence>
<dbReference type="InParanoid" id="Q54UR2"/>
<keyword evidence="1" id="KW-0677">Repeat</keyword>
<dbReference type="VEuPathDB" id="AmoebaDB:DDB_G0280877"/>